<gene>
    <name evidence="1" type="ORF">FNV43_RR17047</name>
</gene>
<dbReference type="AlphaFoldDB" id="A0A8K0GZX7"/>
<dbReference type="EMBL" id="VOIH02000007">
    <property type="protein sequence ID" value="KAF3443126.1"/>
    <property type="molecule type" value="Genomic_DNA"/>
</dbReference>
<proteinExistence type="predicted"/>
<sequence length="143" mass="15500">MKPKTLITIREIPWVFVLQVYRLWRVLRYYKVLELLGVSSLGSSNSLAAAGGTSVLCAAILGTGPYTSGASHNDGHFETAPNLVSRHKSVLHLPMPEEDEILFLNLTLLEHGSTTDYSTGSIPGSLAVPQLEHHDSCAICVIS</sequence>
<organism evidence="1 2">
    <name type="scientific">Rhamnella rubrinervis</name>
    <dbReference type="NCBI Taxonomy" id="2594499"/>
    <lineage>
        <taxon>Eukaryota</taxon>
        <taxon>Viridiplantae</taxon>
        <taxon>Streptophyta</taxon>
        <taxon>Embryophyta</taxon>
        <taxon>Tracheophyta</taxon>
        <taxon>Spermatophyta</taxon>
        <taxon>Magnoliopsida</taxon>
        <taxon>eudicotyledons</taxon>
        <taxon>Gunneridae</taxon>
        <taxon>Pentapetalae</taxon>
        <taxon>rosids</taxon>
        <taxon>fabids</taxon>
        <taxon>Rosales</taxon>
        <taxon>Rhamnaceae</taxon>
        <taxon>rhamnoid group</taxon>
        <taxon>Rhamneae</taxon>
        <taxon>Rhamnella</taxon>
    </lineage>
</organism>
<dbReference type="Proteomes" id="UP000796880">
    <property type="component" value="Unassembled WGS sequence"/>
</dbReference>
<accession>A0A8K0GZX7</accession>
<name>A0A8K0GZX7_9ROSA</name>
<evidence type="ECO:0000313" key="1">
    <source>
        <dbReference type="EMBL" id="KAF3443126.1"/>
    </source>
</evidence>
<protein>
    <submittedName>
        <fullName evidence="1">Uncharacterized protein</fullName>
    </submittedName>
</protein>
<evidence type="ECO:0000313" key="2">
    <source>
        <dbReference type="Proteomes" id="UP000796880"/>
    </source>
</evidence>
<reference evidence="1" key="1">
    <citation type="submission" date="2020-03" db="EMBL/GenBank/DDBJ databases">
        <title>A high-quality chromosome-level genome assembly of a woody plant with both climbing and erect habits, Rhamnella rubrinervis.</title>
        <authorList>
            <person name="Lu Z."/>
            <person name="Yang Y."/>
            <person name="Zhu X."/>
            <person name="Sun Y."/>
        </authorList>
    </citation>
    <scope>NUCLEOTIDE SEQUENCE</scope>
    <source>
        <strain evidence="1">BYM</strain>
        <tissue evidence="1">Leaf</tissue>
    </source>
</reference>
<keyword evidence="2" id="KW-1185">Reference proteome</keyword>
<comment type="caution">
    <text evidence="1">The sequence shown here is derived from an EMBL/GenBank/DDBJ whole genome shotgun (WGS) entry which is preliminary data.</text>
</comment>